<reference evidence="2" key="1">
    <citation type="journal article" date="2016" name="Nat. Biotechnol.">
        <title>Sequencing wild and cultivated cassava and related species reveals extensive interspecific hybridization and genetic diversity.</title>
        <authorList>
            <person name="Bredeson J.V."/>
            <person name="Lyons J.B."/>
            <person name="Prochnik S.E."/>
            <person name="Wu G.A."/>
            <person name="Ha C.M."/>
            <person name="Edsinger-Gonzales E."/>
            <person name="Grimwood J."/>
            <person name="Schmutz J."/>
            <person name="Rabbi I.Y."/>
            <person name="Egesi C."/>
            <person name="Nauluvula P."/>
            <person name="Lebot V."/>
            <person name="Ndunguru J."/>
            <person name="Mkamilo G."/>
            <person name="Bart R.S."/>
            <person name="Setter T.L."/>
            <person name="Gleadow R.M."/>
            <person name="Kulakow P."/>
            <person name="Ferguson M.E."/>
            <person name="Rounsley S."/>
            <person name="Rokhsar D.S."/>
        </authorList>
    </citation>
    <scope>NUCLEOTIDE SEQUENCE [LARGE SCALE GENOMIC DNA]</scope>
    <source>
        <strain evidence="2">cv. AM560-2</strain>
    </source>
</reference>
<dbReference type="EMBL" id="CM004392">
    <property type="protein sequence ID" value="KAG8652814.1"/>
    <property type="molecule type" value="Genomic_DNA"/>
</dbReference>
<dbReference type="Proteomes" id="UP000091857">
    <property type="component" value="Chromosome 6"/>
</dbReference>
<protein>
    <submittedName>
        <fullName evidence="1">Uncharacterized protein</fullName>
    </submittedName>
</protein>
<proteinExistence type="predicted"/>
<comment type="caution">
    <text evidence="1">The sequence shown here is derived from an EMBL/GenBank/DDBJ whole genome shotgun (WGS) entry which is preliminary data.</text>
</comment>
<sequence length="504" mass="55786">MNPSGRLSAFIGMMMMVMVMRVASHDYGDALSKSILFFEGQRSGKLSPTQRITWRKDSALSDGFQIGVDLVGGYYDAGDNVKFNFPMAFSTTMLSWSVIEFGKFMGPDQQHALEAIQWATDYFLKATSIPGFVFAQVGDPYADHNCWERPEDMDTPRTPYAVSKQFPGSEVSGEIAAALAAASIAFRPKNLAYSARLLKRARMIFDFADTYRGSYNVSLGQWVCPFYCDFSGYEDELVWAAAWLYRATKSPNYWNYVVDNVKHLRKVLVRNIDGVIYSGGSFAEFGWDTKHAGINILVSKMLLRSNTSNLDLFIPNADKFVCSVLPESPTLSVSYSPVVTGGLLFKPGGSNLQHATALSFLLLAYSRYLNQANREIHCGNVVANSARLVELARSQVDYILGSNPLNMSYMVGYGQKYPQRIHHRASSLPSVDQRLGRVDCQGGSTYFRSDKPNPNLLIGAVVGGPDLKDSYADSRADFVNSEPTTYINAPLVGLLAYFSSHPSS</sequence>
<organism evidence="1 2">
    <name type="scientific">Manihot esculenta</name>
    <name type="common">Cassava</name>
    <name type="synonym">Jatropha manihot</name>
    <dbReference type="NCBI Taxonomy" id="3983"/>
    <lineage>
        <taxon>Eukaryota</taxon>
        <taxon>Viridiplantae</taxon>
        <taxon>Streptophyta</taxon>
        <taxon>Embryophyta</taxon>
        <taxon>Tracheophyta</taxon>
        <taxon>Spermatophyta</taxon>
        <taxon>Magnoliopsida</taxon>
        <taxon>eudicotyledons</taxon>
        <taxon>Gunneridae</taxon>
        <taxon>Pentapetalae</taxon>
        <taxon>rosids</taxon>
        <taxon>fabids</taxon>
        <taxon>Malpighiales</taxon>
        <taxon>Euphorbiaceae</taxon>
        <taxon>Crotonoideae</taxon>
        <taxon>Manihoteae</taxon>
        <taxon>Manihot</taxon>
    </lineage>
</organism>
<gene>
    <name evidence="1" type="ORF">MANES_06G135900v8</name>
</gene>
<name>A0ACB7HLK7_MANES</name>
<accession>A0ACB7HLK7</accession>
<evidence type="ECO:0000313" key="2">
    <source>
        <dbReference type="Proteomes" id="UP000091857"/>
    </source>
</evidence>
<keyword evidence="2" id="KW-1185">Reference proteome</keyword>
<evidence type="ECO:0000313" key="1">
    <source>
        <dbReference type="EMBL" id="KAG8652814.1"/>
    </source>
</evidence>